<dbReference type="Pfam" id="PF14121">
    <property type="entry name" value="Porin_10"/>
    <property type="match status" value="1"/>
</dbReference>
<gene>
    <name evidence="2" type="ORF">DK880_00329</name>
</gene>
<evidence type="ECO:0000313" key="2">
    <source>
        <dbReference type="EMBL" id="AWN81658.1"/>
    </source>
</evidence>
<sequence precursor="true">MLANPTRRWYSYLLLILALPFKSFAAKPEDIFEQPTEDKVKANTTFFITPRDIKYNRNQYKPIEVSLAKMDRFMVVEQHNYLLQNLGNNWTATQYIPYRLPQRIGATDGISVYDFNFHQPQDIRYYCMPKSKAYTYFNVVLANIGSFVFDGCYSQRLLDNWFAGINLYGAMTENEWPQMHKEDKKIVDAFPQFDIFTHFHLLDSAYYACTSYSIMNYRTKETGGVQLNKKEESYPADPLNRCRYFRKFLDEKGIQARISLNGENQVQHDDKRRHFYFFHQYHFSAGIQCYHEFSYSCKNNKSNIACKEENARFIAPISKSTEDHLPAIESKVLLNVRHNEIGVKGRIASIDVDYNVHARLENIHFEQDFSNPLEKATTPFLLADVGKKNKGNKEDEFYLGGHLQWDLTQRMRHQFQLEGEYGWAGAGYYTLMLAYQNRFFKLVCDTLKHKVPYLVQHGYFPYRHWPKTYKAPATQQLAAAFTCKLLPWVRVEPMVTLQRMHNLIYYKEWIGDNEIKKDSDVHCISVPSQVADPIDLCSYGGHLDVSFSYFHIDNTLFFLKDISNLKPKIYKGRMPWYSYTGRYYFAHQPYEKKMAIEIGINVHKKALHYADGYDIIAQRFYKQQRFAVQGCPIVDFFVNYRLSNIKISIKFSCINDYFGDEKGGKGKSYFATPFYPGQKPAADIGVHWSFFD</sequence>
<accession>A0A2Z3L7P3</accession>
<evidence type="ECO:0000313" key="3">
    <source>
        <dbReference type="Proteomes" id="UP000245872"/>
    </source>
</evidence>
<dbReference type="AlphaFoldDB" id="A0A2Z3L7P3"/>
<protein>
    <recommendedName>
        <fullName evidence="4">Porin</fullName>
    </recommendedName>
</protein>
<dbReference type="Proteomes" id="UP000245872">
    <property type="component" value="Chromosome"/>
</dbReference>
<proteinExistence type="predicted"/>
<dbReference type="InterPro" id="IPR025631">
    <property type="entry name" value="Porin_10"/>
</dbReference>
<dbReference type="KEGG" id="cher:DK880_00329"/>
<reference evidence="2 3" key="1">
    <citation type="submission" date="2018-05" db="EMBL/GenBank/DDBJ databases">
        <title>Candidatus Cardinium hertigii Genome Assembly.</title>
        <authorList>
            <person name="Showmaker K.C."/>
            <person name="Walden K.O."/>
            <person name="Fields C.J."/>
            <person name="Lambert K.N."/>
            <person name="Hudson M.E."/>
        </authorList>
    </citation>
    <scope>NUCLEOTIDE SEQUENCE [LARGE SCALE GENOMIC DNA]</scope>
    <source>
        <strain evidence="3">cHgTN10</strain>
    </source>
</reference>
<evidence type="ECO:0000256" key="1">
    <source>
        <dbReference type="SAM" id="SignalP"/>
    </source>
</evidence>
<evidence type="ECO:0008006" key="4">
    <source>
        <dbReference type="Google" id="ProtNLM"/>
    </source>
</evidence>
<feature type="chain" id="PRO_5016448583" description="Porin" evidence="1">
    <location>
        <begin position="26"/>
        <end position="692"/>
    </location>
</feature>
<name>A0A2Z3L7P3_9BACT</name>
<feature type="signal peptide" evidence="1">
    <location>
        <begin position="1"/>
        <end position="25"/>
    </location>
</feature>
<keyword evidence="1" id="KW-0732">Signal</keyword>
<organism evidence="2 3">
    <name type="scientific">Candidatus Cardinium hertigii</name>
    <dbReference type="NCBI Taxonomy" id="247481"/>
    <lineage>
        <taxon>Bacteria</taxon>
        <taxon>Pseudomonadati</taxon>
        <taxon>Bacteroidota</taxon>
        <taxon>Cytophagia</taxon>
        <taxon>Cytophagales</taxon>
        <taxon>Amoebophilaceae</taxon>
        <taxon>Candidatus Cardinium</taxon>
    </lineage>
</organism>
<keyword evidence="3" id="KW-1185">Reference proteome</keyword>
<dbReference type="EMBL" id="CP029619">
    <property type="protein sequence ID" value="AWN81658.1"/>
    <property type="molecule type" value="Genomic_DNA"/>
</dbReference>